<organism evidence="3 4">
    <name type="scientific">Eleusine coracana subsp. coracana</name>
    <dbReference type="NCBI Taxonomy" id="191504"/>
    <lineage>
        <taxon>Eukaryota</taxon>
        <taxon>Viridiplantae</taxon>
        <taxon>Streptophyta</taxon>
        <taxon>Embryophyta</taxon>
        <taxon>Tracheophyta</taxon>
        <taxon>Spermatophyta</taxon>
        <taxon>Magnoliopsida</taxon>
        <taxon>Liliopsida</taxon>
        <taxon>Poales</taxon>
        <taxon>Poaceae</taxon>
        <taxon>PACMAD clade</taxon>
        <taxon>Chloridoideae</taxon>
        <taxon>Cynodonteae</taxon>
        <taxon>Eleusininae</taxon>
        <taxon>Eleusine</taxon>
    </lineage>
</organism>
<protein>
    <recommendedName>
        <fullName evidence="2">Disease resistance R13L4/SHOC-2-like LRR domain-containing protein</fullName>
    </recommendedName>
</protein>
<accession>A0AAV5CNH7</accession>
<name>A0AAV5CNH7_ELECO</name>
<reference evidence="3" key="2">
    <citation type="submission" date="2021-12" db="EMBL/GenBank/DDBJ databases">
        <title>Resequencing data analysis of finger millet.</title>
        <authorList>
            <person name="Hatakeyama M."/>
            <person name="Aluri S."/>
            <person name="Balachadran M.T."/>
            <person name="Sivarajan S.R."/>
            <person name="Poveda L."/>
            <person name="Shimizu-Inatsugi R."/>
            <person name="Schlapbach R."/>
            <person name="Sreeman S.M."/>
            <person name="Shimizu K.K."/>
        </authorList>
    </citation>
    <scope>NUCLEOTIDE SEQUENCE</scope>
</reference>
<dbReference type="InterPro" id="IPR055414">
    <property type="entry name" value="LRR_R13L4/SHOC2-like"/>
</dbReference>
<dbReference type="AlphaFoldDB" id="A0AAV5CNH7"/>
<keyword evidence="1" id="KW-0677">Repeat</keyword>
<sequence length="172" mass="19770">MPDCFRNLTQLVKIQLWWSRLDEDRTIDILGGLPKLMFLNLNYSAYDGKKLVVRQGALQNLIKIDIWSQFHLTEIGFEQGASPKLESIEISCCRLKSGIYGIKHLPKLKDIYLCYGSKVARLGMLQKEVNLHHSKPVLRLQKDRNYHDLGDTDGPDEFFEAMESLSGNTEEN</sequence>
<proteinExistence type="predicted"/>
<evidence type="ECO:0000313" key="4">
    <source>
        <dbReference type="Proteomes" id="UP001054889"/>
    </source>
</evidence>
<evidence type="ECO:0000256" key="1">
    <source>
        <dbReference type="ARBA" id="ARBA00022737"/>
    </source>
</evidence>
<dbReference type="SUPFAM" id="SSF52058">
    <property type="entry name" value="L domain-like"/>
    <property type="match status" value="1"/>
</dbReference>
<feature type="domain" description="Disease resistance R13L4/SHOC-2-like LRR" evidence="2">
    <location>
        <begin position="7"/>
        <end position="136"/>
    </location>
</feature>
<dbReference type="Proteomes" id="UP001054889">
    <property type="component" value="Unassembled WGS sequence"/>
</dbReference>
<evidence type="ECO:0000259" key="2">
    <source>
        <dbReference type="Pfam" id="PF23598"/>
    </source>
</evidence>
<keyword evidence="4" id="KW-1185">Reference proteome</keyword>
<dbReference type="Gene3D" id="3.80.10.10">
    <property type="entry name" value="Ribonuclease Inhibitor"/>
    <property type="match status" value="1"/>
</dbReference>
<comment type="caution">
    <text evidence="3">The sequence shown here is derived from an EMBL/GenBank/DDBJ whole genome shotgun (WGS) entry which is preliminary data.</text>
</comment>
<dbReference type="Pfam" id="PF23598">
    <property type="entry name" value="LRR_14"/>
    <property type="match status" value="1"/>
</dbReference>
<gene>
    <name evidence="3" type="primary">ga17160</name>
    <name evidence="3" type="ORF">PR202_ga17160</name>
</gene>
<dbReference type="InterPro" id="IPR032675">
    <property type="entry name" value="LRR_dom_sf"/>
</dbReference>
<evidence type="ECO:0000313" key="3">
    <source>
        <dbReference type="EMBL" id="GJN00013.1"/>
    </source>
</evidence>
<reference evidence="3" key="1">
    <citation type="journal article" date="2018" name="DNA Res.">
        <title>Multiple hybrid de novo genome assembly of finger millet, an orphan allotetraploid crop.</title>
        <authorList>
            <person name="Hatakeyama M."/>
            <person name="Aluri S."/>
            <person name="Balachadran M.T."/>
            <person name="Sivarajan S.R."/>
            <person name="Patrignani A."/>
            <person name="Gruter S."/>
            <person name="Poveda L."/>
            <person name="Shimizu-Inatsugi R."/>
            <person name="Baeten J."/>
            <person name="Francoijs K.J."/>
            <person name="Nataraja K.N."/>
            <person name="Reddy Y.A.N."/>
            <person name="Phadnis S."/>
            <person name="Ravikumar R.L."/>
            <person name="Schlapbach R."/>
            <person name="Sreeman S.M."/>
            <person name="Shimizu K.K."/>
        </authorList>
    </citation>
    <scope>NUCLEOTIDE SEQUENCE</scope>
</reference>
<dbReference type="EMBL" id="BQKI01000008">
    <property type="protein sequence ID" value="GJN00013.1"/>
    <property type="molecule type" value="Genomic_DNA"/>
</dbReference>